<evidence type="ECO:0000313" key="9">
    <source>
        <dbReference type="EMBL" id="CAA9333355.1"/>
    </source>
</evidence>
<evidence type="ECO:0000256" key="4">
    <source>
        <dbReference type="ARBA" id="ARBA00022692"/>
    </source>
</evidence>
<protein>
    <submittedName>
        <fullName evidence="9">Membrane protein, distant similarity to thiosulphate:quinone oxidoreductase DoxD</fullName>
    </submittedName>
</protein>
<evidence type="ECO:0000256" key="2">
    <source>
        <dbReference type="ARBA" id="ARBA00006679"/>
    </source>
</evidence>
<keyword evidence="3" id="KW-1003">Cell membrane</keyword>
<dbReference type="PANTHER" id="PTHR33452">
    <property type="entry name" value="OXIDOREDUCTASE CATD-RELATED"/>
    <property type="match status" value="1"/>
</dbReference>
<evidence type="ECO:0000256" key="6">
    <source>
        <dbReference type="ARBA" id="ARBA00023136"/>
    </source>
</evidence>
<gene>
    <name evidence="9" type="ORF">AVDCRST_MAG34-400</name>
</gene>
<reference evidence="9" key="1">
    <citation type="submission" date="2020-02" db="EMBL/GenBank/DDBJ databases">
        <authorList>
            <person name="Meier V. D."/>
        </authorList>
    </citation>
    <scope>NUCLEOTIDE SEQUENCE</scope>
    <source>
        <strain evidence="9">AVDCRST_MAG34</strain>
    </source>
</reference>
<organism evidence="9">
    <name type="scientific">uncultured Nocardioidaceae bacterium</name>
    <dbReference type="NCBI Taxonomy" id="253824"/>
    <lineage>
        <taxon>Bacteria</taxon>
        <taxon>Bacillati</taxon>
        <taxon>Actinomycetota</taxon>
        <taxon>Actinomycetes</taxon>
        <taxon>Propionibacteriales</taxon>
        <taxon>Nocardioidaceae</taxon>
        <taxon>environmental samples</taxon>
    </lineage>
</organism>
<feature type="transmembrane region" description="Helical" evidence="8">
    <location>
        <begin position="137"/>
        <end position="157"/>
    </location>
</feature>
<proteinExistence type="inferred from homology"/>
<keyword evidence="6 8" id="KW-0472">Membrane</keyword>
<evidence type="ECO:0000256" key="1">
    <source>
        <dbReference type="ARBA" id="ARBA00004651"/>
    </source>
</evidence>
<dbReference type="EMBL" id="CADCUI010000009">
    <property type="protein sequence ID" value="CAA9333355.1"/>
    <property type="molecule type" value="Genomic_DNA"/>
</dbReference>
<dbReference type="InterPro" id="IPR051907">
    <property type="entry name" value="DoxX-like_oxidoreductase"/>
</dbReference>
<feature type="transmembrane region" description="Helical" evidence="8">
    <location>
        <begin position="64"/>
        <end position="85"/>
    </location>
</feature>
<dbReference type="PANTHER" id="PTHR33452:SF1">
    <property type="entry name" value="INNER MEMBRANE PROTEIN YPHA-RELATED"/>
    <property type="match status" value="1"/>
</dbReference>
<evidence type="ECO:0000256" key="7">
    <source>
        <dbReference type="SAM" id="MobiDB-lite"/>
    </source>
</evidence>
<comment type="similarity">
    <text evidence="2">Belongs to the DoxX family.</text>
</comment>
<keyword evidence="5 8" id="KW-1133">Transmembrane helix</keyword>
<keyword evidence="4 8" id="KW-0812">Transmembrane</keyword>
<feature type="region of interest" description="Disordered" evidence="7">
    <location>
        <begin position="158"/>
        <end position="194"/>
    </location>
</feature>
<accession>A0A6J4LMX7</accession>
<evidence type="ECO:0000256" key="3">
    <source>
        <dbReference type="ARBA" id="ARBA00022475"/>
    </source>
</evidence>
<evidence type="ECO:0000256" key="8">
    <source>
        <dbReference type="SAM" id="Phobius"/>
    </source>
</evidence>
<dbReference type="GO" id="GO:0005886">
    <property type="term" value="C:plasma membrane"/>
    <property type="evidence" value="ECO:0007669"/>
    <property type="project" value="UniProtKB-SubCell"/>
</dbReference>
<sequence length="194" mass="19511">MTLGRFTARLVIGGLFVGHGTQKLFGWFGGPGIEGTEQMMGALRMHPTRPNAIAAGVTETTGGALLVAGAATPLAAAGLIGTMITAIRKVHKPQGPWVAEGGWEYNAVLIAALMSLVDTGPGELSVDALRGRDEWGPLWALGGLALGAAASSAVVSLGSRNAPEPGDASGDPEDSTVAKAVVDDTAGDPVTAES</sequence>
<comment type="subcellular location">
    <subcellularLocation>
        <location evidence="1">Cell membrane</location>
        <topology evidence="1">Multi-pass membrane protein</topology>
    </subcellularLocation>
</comment>
<dbReference type="AlphaFoldDB" id="A0A6J4LMX7"/>
<name>A0A6J4LMX7_9ACTN</name>
<dbReference type="Pfam" id="PF07681">
    <property type="entry name" value="DoxX"/>
    <property type="match status" value="1"/>
</dbReference>
<evidence type="ECO:0000256" key="5">
    <source>
        <dbReference type="ARBA" id="ARBA00022989"/>
    </source>
</evidence>
<dbReference type="InterPro" id="IPR032808">
    <property type="entry name" value="DoxX"/>
</dbReference>